<evidence type="ECO:0000313" key="4">
    <source>
        <dbReference type="Proteomes" id="UP000250169"/>
    </source>
</evidence>
<keyword evidence="1" id="KW-0732">Signal</keyword>
<dbReference type="Proteomes" id="UP001163262">
    <property type="component" value="Chromosome"/>
</dbReference>
<protein>
    <submittedName>
        <fullName evidence="2">Uncharacterized protein</fullName>
    </submittedName>
</protein>
<dbReference type="EMBL" id="UAVS01000010">
    <property type="protein sequence ID" value="SQA95175.1"/>
    <property type="molecule type" value="Genomic_DNA"/>
</dbReference>
<feature type="chain" id="PRO_5016094042" evidence="1">
    <location>
        <begin position="21"/>
        <end position="109"/>
    </location>
</feature>
<name>A0A2X2T7F7_CAPOC</name>
<dbReference type="Proteomes" id="UP000250169">
    <property type="component" value="Unassembled WGS sequence"/>
</dbReference>
<dbReference type="EMBL" id="CP110230">
    <property type="protein sequence ID" value="UZD41618.1"/>
    <property type="molecule type" value="Genomic_DNA"/>
</dbReference>
<evidence type="ECO:0000313" key="2">
    <source>
        <dbReference type="EMBL" id="SQA95175.1"/>
    </source>
</evidence>
<dbReference type="AlphaFoldDB" id="A0A2X2T7F7"/>
<proteinExistence type="predicted"/>
<organism evidence="2 4">
    <name type="scientific">Capnocytophaga ochracea</name>
    <dbReference type="NCBI Taxonomy" id="1018"/>
    <lineage>
        <taxon>Bacteria</taxon>
        <taxon>Pseudomonadati</taxon>
        <taxon>Bacteroidota</taxon>
        <taxon>Flavobacteriia</taxon>
        <taxon>Flavobacteriales</taxon>
        <taxon>Flavobacteriaceae</taxon>
        <taxon>Capnocytophaga</taxon>
    </lineage>
</organism>
<reference evidence="2 4" key="1">
    <citation type="submission" date="2018-06" db="EMBL/GenBank/DDBJ databases">
        <authorList>
            <consortium name="Pathogen Informatics"/>
            <person name="Doyle S."/>
        </authorList>
    </citation>
    <scope>NUCLEOTIDE SEQUENCE [LARGE SCALE GENOMIC DNA]</scope>
    <source>
        <strain evidence="2 4">NCTC11545</strain>
    </source>
</reference>
<evidence type="ECO:0000313" key="3">
    <source>
        <dbReference type="EMBL" id="UZD41618.1"/>
    </source>
</evidence>
<reference evidence="3" key="2">
    <citation type="submission" date="2022-10" db="EMBL/GenBank/DDBJ databases">
        <title>Complete genome sequence of Capnocytophaga ochracea KCOM 2812 isolated from actinomycosis lesion.</title>
        <authorList>
            <person name="Kook J.-K."/>
            <person name="Park S.-N."/>
            <person name="Lim Y.K."/>
        </authorList>
    </citation>
    <scope>NUCLEOTIDE SEQUENCE</scope>
    <source>
        <strain evidence="3">KCOM 28121</strain>
    </source>
</reference>
<sequence>MKRFLFIVTLLLSLSSYTQTKKTQPATNSKTVYTEKQAMQYMKDYYDFYKSDKKYRVLDARKVSSNVFHVKVEEAYTSDPYESLYFSRVYVLTILPNGKYKVEYHHGLL</sequence>
<evidence type="ECO:0000256" key="1">
    <source>
        <dbReference type="SAM" id="SignalP"/>
    </source>
</evidence>
<gene>
    <name evidence="2" type="ORF">NCTC11545_02391</name>
    <name evidence="3" type="ORF">OL231_03485</name>
</gene>
<accession>A0A2X2T7F7</accession>
<dbReference type="RefSeq" id="WP_111973322.1">
    <property type="nucleotide sequence ID" value="NZ_CP110230.1"/>
</dbReference>
<feature type="signal peptide" evidence="1">
    <location>
        <begin position="1"/>
        <end position="20"/>
    </location>
</feature>